<feature type="chain" id="PRO_5012114587" evidence="2">
    <location>
        <begin position="22"/>
        <end position="318"/>
    </location>
</feature>
<accession>A0A1L3MTC2</accession>
<dbReference type="OrthoDB" id="2718583at2"/>
<keyword evidence="2" id="KW-0732">Signal</keyword>
<keyword evidence="1" id="KW-0472">Membrane</keyword>
<sequence length="318" mass="36225">MKRLILLSGLIFLLFHSTALASPPKSEIDQILTEVGWSEEDLVNYLAYYELSLDDFDSSEEIRQLIGSPISNENVAELLVDYDLSRQELDLLLSEFGETVDDYTFIEDLAIALTFYLNHESDINEFREFFTLTGLTDKELETLFSHFIKLKDRVKENEMDALGRRMEAFQSIEDMTTLSHSQKEEVLTIFSNLMTALGFTSHYYLKDTNGIETSVNVNELFQMDELYGNVLGINLYNTEGEYLVDFELSEEMVTSQFLLEFGRELTEFGTLAGALSAQFHSKLPETASSLWINLLAGIFIIGVGIIGYFLTTQEAKEK</sequence>
<dbReference type="EMBL" id="CP016020">
    <property type="protein sequence ID" value="APH05585.1"/>
    <property type="molecule type" value="Genomic_DNA"/>
</dbReference>
<gene>
    <name evidence="3" type="ORF">A9C19_12950</name>
</gene>
<dbReference type="InterPro" id="IPR030832">
    <property type="entry name" value="Acidic_LPXTA"/>
</dbReference>
<reference evidence="3 4" key="1">
    <citation type="journal article" date="2016" name="Sci. Rep.">
        <title>Complete genome sequence and transcriptomic analysis of a novel marine strain Bacillus weihaiensis reveals the mechanism of brown algae degradation.</title>
        <authorList>
            <person name="Zhu Y."/>
            <person name="Chen P."/>
            <person name="Bao Y."/>
            <person name="Men Y."/>
            <person name="Zeng Y."/>
            <person name="Yang J."/>
            <person name="Sun J."/>
            <person name="Sun Y."/>
        </authorList>
    </citation>
    <scope>NUCLEOTIDE SEQUENCE [LARGE SCALE GENOMIC DNA]</scope>
    <source>
        <strain evidence="3 4">Alg07</strain>
    </source>
</reference>
<proteinExistence type="predicted"/>
<evidence type="ECO:0000313" key="3">
    <source>
        <dbReference type="EMBL" id="APH05585.1"/>
    </source>
</evidence>
<evidence type="ECO:0000256" key="2">
    <source>
        <dbReference type="SAM" id="SignalP"/>
    </source>
</evidence>
<dbReference type="NCBIfam" id="TIGR04383">
    <property type="entry name" value="acidic_w_LPXTA"/>
    <property type="match status" value="1"/>
</dbReference>
<dbReference type="AlphaFoldDB" id="A0A1L3MTC2"/>
<evidence type="ECO:0000256" key="1">
    <source>
        <dbReference type="SAM" id="Phobius"/>
    </source>
</evidence>
<feature type="signal peptide" evidence="2">
    <location>
        <begin position="1"/>
        <end position="21"/>
    </location>
</feature>
<organism evidence="3 4">
    <name type="scientific">Bacillus weihaiensis</name>
    <dbReference type="NCBI Taxonomy" id="1547283"/>
    <lineage>
        <taxon>Bacteria</taxon>
        <taxon>Bacillati</taxon>
        <taxon>Bacillota</taxon>
        <taxon>Bacilli</taxon>
        <taxon>Bacillales</taxon>
        <taxon>Bacillaceae</taxon>
        <taxon>Bacillus</taxon>
    </lineage>
</organism>
<feature type="transmembrane region" description="Helical" evidence="1">
    <location>
        <begin position="290"/>
        <end position="310"/>
    </location>
</feature>
<keyword evidence="1" id="KW-1133">Transmembrane helix</keyword>
<name>A0A1L3MTC2_9BACI</name>
<evidence type="ECO:0000313" key="4">
    <source>
        <dbReference type="Proteomes" id="UP000181936"/>
    </source>
</evidence>
<keyword evidence="4" id="KW-1185">Reference proteome</keyword>
<dbReference type="KEGG" id="bwh:A9C19_12950"/>
<keyword evidence="1" id="KW-0812">Transmembrane</keyword>
<protein>
    <submittedName>
        <fullName evidence="3">Processed acidic surface protein</fullName>
    </submittedName>
</protein>
<dbReference type="Proteomes" id="UP000181936">
    <property type="component" value="Chromosome"/>
</dbReference>
<dbReference type="STRING" id="1547283.A9C19_12950"/>
<dbReference type="RefSeq" id="WP_072580377.1">
    <property type="nucleotide sequence ID" value="NZ_CP016020.1"/>
</dbReference>